<protein>
    <recommendedName>
        <fullName evidence="8">Cysteine and histidine-rich domain-containing protein 1</fullName>
    </recommendedName>
</protein>
<feature type="domain" description="CHORD" evidence="5">
    <location>
        <begin position="15"/>
        <end position="74"/>
    </location>
</feature>
<reference evidence="6" key="1">
    <citation type="submission" date="2021-02" db="EMBL/GenBank/DDBJ databases">
        <authorList>
            <person name="Nowell W R."/>
        </authorList>
    </citation>
    <scope>NUCLEOTIDE SEQUENCE</scope>
    <source>
        <strain evidence="6">Ploen Becks lab</strain>
    </source>
</reference>
<keyword evidence="7" id="KW-1185">Reference proteome</keyword>
<organism evidence="6 7">
    <name type="scientific">Brachionus calyciflorus</name>
    <dbReference type="NCBI Taxonomy" id="104777"/>
    <lineage>
        <taxon>Eukaryota</taxon>
        <taxon>Metazoa</taxon>
        <taxon>Spiralia</taxon>
        <taxon>Gnathifera</taxon>
        <taxon>Rotifera</taxon>
        <taxon>Eurotatoria</taxon>
        <taxon>Monogononta</taxon>
        <taxon>Pseudotrocha</taxon>
        <taxon>Ploima</taxon>
        <taxon>Brachionidae</taxon>
        <taxon>Brachionus</taxon>
    </lineage>
</organism>
<dbReference type="SUPFAM" id="SSF49764">
    <property type="entry name" value="HSP20-like chaperones"/>
    <property type="match status" value="1"/>
</dbReference>
<proteinExistence type="predicted"/>
<dbReference type="InterPro" id="IPR008978">
    <property type="entry name" value="HSP20-like_chaperone"/>
</dbReference>
<sequence>MVNSSYHRSTKLITCYNKGCGKQFDLSDNKEDACQFHPGVPVFHDALKGWSCCNKKSTDFSQFLSFPGCTRAAHSNVKPVEPEKPKKENIPDLKEQEVLIYETRKAPEMTPRPTQDEPLVELNRTIAPSLKTALEKLTEVKQTNEVTETNDQIPVDTPCKNAACQARYRDEKSNLEKCTYHSGVAVFHEGMKYWSCCQRKTSDFDSFLNQAGCTEGQHLWSKKESNIEGEIVECRYDFHQTGGYAILTVYSKNPLPQKTTVKASQVKLELHVVFENGAKSFVKNFELFGVIKLEESVVNFYQSKVEIKMKKADAISWAKLEFIPKKN</sequence>
<dbReference type="OrthoDB" id="10261079at2759"/>
<dbReference type="InterPro" id="IPR007052">
    <property type="entry name" value="CS_dom"/>
</dbReference>
<dbReference type="PROSITE" id="PS51401">
    <property type="entry name" value="CHORD"/>
    <property type="match status" value="2"/>
</dbReference>
<evidence type="ECO:0000313" key="6">
    <source>
        <dbReference type="EMBL" id="CAF0952119.1"/>
    </source>
</evidence>
<evidence type="ECO:0000256" key="3">
    <source>
        <dbReference type="ARBA" id="ARBA00022833"/>
    </source>
</evidence>
<evidence type="ECO:0000313" key="7">
    <source>
        <dbReference type="Proteomes" id="UP000663879"/>
    </source>
</evidence>
<dbReference type="Gene3D" id="4.10.1130.20">
    <property type="match status" value="2"/>
</dbReference>
<dbReference type="Proteomes" id="UP000663879">
    <property type="component" value="Unassembled WGS sequence"/>
</dbReference>
<keyword evidence="1" id="KW-0479">Metal-binding</keyword>
<evidence type="ECO:0000256" key="1">
    <source>
        <dbReference type="ARBA" id="ARBA00022723"/>
    </source>
</evidence>
<comment type="caution">
    <text evidence="6">The sequence shown here is derived from an EMBL/GenBank/DDBJ whole genome shotgun (WGS) entry which is preliminary data.</text>
</comment>
<dbReference type="PROSITE" id="PS51203">
    <property type="entry name" value="CS"/>
    <property type="match status" value="1"/>
</dbReference>
<dbReference type="PANTHER" id="PTHR46983">
    <property type="entry name" value="CYSTEINE AND HISTIDINE-RICH DOMAIN-CONTAINING PROTEIN 1"/>
    <property type="match status" value="1"/>
</dbReference>
<evidence type="ECO:0000256" key="2">
    <source>
        <dbReference type="ARBA" id="ARBA00022737"/>
    </source>
</evidence>
<dbReference type="InterPro" id="IPR039790">
    <property type="entry name" value="CHRD1"/>
</dbReference>
<dbReference type="AlphaFoldDB" id="A0A814DD95"/>
<evidence type="ECO:0000259" key="5">
    <source>
        <dbReference type="PROSITE" id="PS51401"/>
    </source>
</evidence>
<gene>
    <name evidence="6" type="ORF">OXX778_LOCUS14000</name>
</gene>
<dbReference type="PANTHER" id="PTHR46983:SF3">
    <property type="entry name" value="CHPADIPLOID STATE MAINTENANCE PROTEIN CHPA"/>
    <property type="match status" value="1"/>
</dbReference>
<name>A0A814DD95_9BILA</name>
<evidence type="ECO:0008006" key="8">
    <source>
        <dbReference type="Google" id="ProtNLM"/>
    </source>
</evidence>
<evidence type="ECO:0000259" key="4">
    <source>
        <dbReference type="PROSITE" id="PS51203"/>
    </source>
</evidence>
<keyword evidence="3" id="KW-0862">Zinc</keyword>
<dbReference type="Pfam" id="PF04969">
    <property type="entry name" value="CS"/>
    <property type="match status" value="1"/>
</dbReference>
<dbReference type="EMBL" id="CAJNOC010002801">
    <property type="protein sequence ID" value="CAF0952119.1"/>
    <property type="molecule type" value="Genomic_DNA"/>
</dbReference>
<feature type="domain" description="CS" evidence="4">
    <location>
        <begin position="231"/>
        <end position="321"/>
    </location>
</feature>
<keyword evidence="2" id="KW-0677">Repeat</keyword>
<dbReference type="GO" id="GO:0046872">
    <property type="term" value="F:metal ion binding"/>
    <property type="evidence" value="ECO:0007669"/>
    <property type="project" value="UniProtKB-KW"/>
</dbReference>
<dbReference type="InterPro" id="IPR007051">
    <property type="entry name" value="CHORD_dom"/>
</dbReference>
<accession>A0A814DD95</accession>
<feature type="domain" description="CHORD" evidence="5">
    <location>
        <begin position="159"/>
        <end position="218"/>
    </location>
</feature>
<dbReference type="Pfam" id="PF04968">
    <property type="entry name" value="CHORD"/>
    <property type="match status" value="2"/>
</dbReference>
<dbReference type="Gene3D" id="2.60.40.790">
    <property type="match status" value="1"/>
</dbReference>